<evidence type="ECO:0000256" key="9">
    <source>
        <dbReference type="ARBA" id="ARBA00022697"/>
    </source>
</evidence>
<reference evidence="19" key="1">
    <citation type="submission" date="2024-06" db="EMBL/GenBank/DDBJ databases">
        <authorList>
            <person name="Manzano-Marin A."/>
            <person name="Manzano-Marin A."/>
            <person name="Alejandro Manzano Marin A."/>
        </authorList>
    </citation>
    <scope>NUCLEOTIDE SEQUENCE</scope>
    <source>
        <strain evidence="19">Ancorni-2928</strain>
    </source>
</reference>
<dbReference type="GO" id="GO:0019877">
    <property type="term" value="P:diaminopimelate biosynthetic process"/>
    <property type="evidence" value="ECO:0007669"/>
    <property type="project" value="UniProtKB-KW"/>
</dbReference>
<evidence type="ECO:0000256" key="6">
    <source>
        <dbReference type="ARBA" id="ARBA00011738"/>
    </source>
</evidence>
<dbReference type="CDD" id="cd23938">
    <property type="entry name" value="ASADH_C_bac_like"/>
    <property type="match status" value="1"/>
</dbReference>
<dbReference type="GO" id="GO:0046983">
    <property type="term" value="F:protein dimerization activity"/>
    <property type="evidence" value="ECO:0007669"/>
    <property type="project" value="InterPro"/>
</dbReference>
<feature type="active site" description="Proton acceptor" evidence="17">
    <location>
        <position position="281"/>
    </location>
</feature>
<evidence type="ECO:0000256" key="15">
    <source>
        <dbReference type="ARBA" id="ARBA00047891"/>
    </source>
</evidence>
<evidence type="ECO:0000256" key="12">
    <source>
        <dbReference type="ARBA" id="ARBA00023002"/>
    </source>
</evidence>
<dbReference type="GO" id="GO:0009089">
    <property type="term" value="P:lysine biosynthetic process via diaminopimelate"/>
    <property type="evidence" value="ECO:0007669"/>
    <property type="project" value="UniProtKB-UniRule"/>
</dbReference>
<dbReference type="GO" id="GO:0004073">
    <property type="term" value="F:aspartate-semialdehyde dehydrogenase activity"/>
    <property type="evidence" value="ECO:0007669"/>
    <property type="project" value="UniProtKB-UniRule"/>
</dbReference>
<dbReference type="PIRSF" id="PIRSF000148">
    <property type="entry name" value="ASA_dh"/>
    <property type="match status" value="1"/>
</dbReference>
<gene>
    <name evidence="19" type="primary">asd</name>
    <name evidence="19" type="ORF">BUANCORI2928_347</name>
</gene>
<evidence type="ECO:0000256" key="11">
    <source>
        <dbReference type="ARBA" id="ARBA00022915"/>
    </source>
</evidence>
<comment type="similarity">
    <text evidence="5">Belongs to the aspartate-semialdehyde dehydrogenase family.</text>
</comment>
<dbReference type="Pfam" id="PF01118">
    <property type="entry name" value="Semialdhyde_dh"/>
    <property type="match status" value="1"/>
</dbReference>
<evidence type="ECO:0000256" key="10">
    <source>
        <dbReference type="ARBA" id="ARBA00022857"/>
    </source>
</evidence>
<dbReference type="Gene3D" id="3.30.360.10">
    <property type="entry name" value="Dihydrodipicolinate Reductase, domain 2"/>
    <property type="match status" value="1"/>
</dbReference>
<sequence length="375" mass="42621">MNKKRKKTVGFVGWRGMVGSVLIERMIEKKDFKNINAVFFTTSQIGEISPIIEDCNYTKLLQNAYDIDLLYNLDIIVSCYGTEYTNLVYYKLRSIGWKGYWIDAASELRMMKESCIVLDPINLEEINKSIDSGIKTFVGANCTVSLMLMALGGLFCANLIEWISVSTYQAASGAGAKHMLELLNQMNFISKNINSDLENKVVSILNIEKKITNLYKSKKFPRTHFKIPLLGNLIPWIDNFYNKGQTREEWKIQAETNKIVSSDKKILIDGNCVRIATLRCHSQSFVIKLKQDISIIEIETILKNHNKWVSIIPNTAELSLKYLNPAYVSGTLLTPIGRIRKLNIGKKYLSAFTVGDQLLWGAAEPLRRILCILIK</sequence>
<comment type="pathway">
    <text evidence="3">Amino-acid biosynthesis; L-lysine biosynthesis via DAP pathway; (S)-tetrahydrodipicolinate from L-aspartate: step 2/4.</text>
</comment>
<dbReference type="PANTHER" id="PTHR46278">
    <property type="entry name" value="DEHYDROGENASE, PUTATIVE-RELATED"/>
    <property type="match status" value="1"/>
</dbReference>
<dbReference type="CDD" id="cd02314">
    <property type="entry name" value="VcASADH1_like_N"/>
    <property type="match status" value="1"/>
</dbReference>
<dbReference type="NCBIfam" id="TIGR01745">
    <property type="entry name" value="asd_gamma"/>
    <property type="match status" value="1"/>
</dbReference>
<dbReference type="GO" id="GO:0051287">
    <property type="term" value="F:NAD binding"/>
    <property type="evidence" value="ECO:0007669"/>
    <property type="project" value="InterPro"/>
</dbReference>
<dbReference type="GO" id="GO:0050661">
    <property type="term" value="F:NADP binding"/>
    <property type="evidence" value="ECO:0007669"/>
    <property type="project" value="InterPro"/>
</dbReference>
<dbReference type="EC" id="1.2.1.11" evidence="7 16"/>
<dbReference type="GO" id="GO:0009097">
    <property type="term" value="P:isoleucine biosynthetic process"/>
    <property type="evidence" value="ECO:0007669"/>
    <property type="project" value="InterPro"/>
</dbReference>
<evidence type="ECO:0000256" key="5">
    <source>
        <dbReference type="ARBA" id="ARBA00010584"/>
    </source>
</evidence>
<evidence type="ECO:0000256" key="3">
    <source>
        <dbReference type="ARBA" id="ARBA00005076"/>
    </source>
</evidence>
<evidence type="ECO:0000256" key="14">
    <source>
        <dbReference type="ARBA" id="ARBA00023167"/>
    </source>
</evidence>
<evidence type="ECO:0000256" key="2">
    <source>
        <dbReference type="ARBA" id="ARBA00005021"/>
    </source>
</evidence>
<evidence type="ECO:0000256" key="13">
    <source>
        <dbReference type="ARBA" id="ARBA00023154"/>
    </source>
</evidence>
<dbReference type="NCBIfam" id="NF005144">
    <property type="entry name" value="PRK06598.1"/>
    <property type="match status" value="1"/>
</dbReference>
<protein>
    <recommendedName>
        <fullName evidence="7 16">Aspartate-semialdehyde dehydrogenase</fullName>
        <ecNumber evidence="7 16">1.2.1.11</ecNumber>
    </recommendedName>
</protein>
<organism evidence="19">
    <name type="scientific">Buchnera aphidicola</name>
    <name type="common">Anoecia corni</name>
    <dbReference type="NCBI Taxonomy" id="2994477"/>
    <lineage>
        <taxon>Bacteria</taxon>
        <taxon>Pseudomonadati</taxon>
        <taxon>Pseudomonadota</taxon>
        <taxon>Gammaproteobacteria</taxon>
        <taxon>Enterobacterales</taxon>
        <taxon>Erwiniaceae</taxon>
        <taxon>Buchnera</taxon>
    </lineage>
</organism>
<evidence type="ECO:0000259" key="18">
    <source>
        <dbReference type="SMART" id="SM00859"/>
    </source>
</evidence>
<dbReference type="AlphaFoldDB" id="A0AAT9IGW4"/>
<dbReference type="SMART" id="SM00859">
    <property type="entry name" value="Semialdhyde_dh"/>
    <property type="match status" value="1"/>
</dbReference>
<dbReference type="InterPro" id="IPR036291">
    <property type="entry name" value="NAD(P)-bd_dom_sf"/>
</dbReference>
<evidence type="ECO:0000256" key="7">
    <source>
        <dbReference type="ARBA" id="ARBA00013120"/>
    </source>
</evidence>
<comment type="subunit">
    <text evidence="6">Homodimer.</text>
</comment>
<comment type="catalytic activity">
    <reaction evidence="15">
        <text>L-aspartate 4-semialdehyde + phosphate + NADP(+) = 4-phospho-L-aspartate + NADPH + H(+)</text>
        <dbReference type="Rhea" id="RHEA:24284"/>
        <dbReference type="ChEBI" id="CHEBI:15378"/>
        <dbReference type="ChEBI" id="CHEBI:43474"/>
        <dbReference type="ChEBI" id="CHEBI:57535"/>
        <dbReference type="ChEBI" id="CHEBI:57783"/>
        <dbReference type="ChEBI" id="CHEBI:58349"/>
        <dbReference type="ChEBI" id="CHEBI:537519"/>
        <dbReference type="EC" id="1.2.1.11"/>
    </reaction>
</comment>
<dbReference type="RefSeq" id="WP_367680882.1">
    <property type="nucleotide sequence ID" value="NZ_OZ060371.1"/>
</dbReference>
<feature type="active site" description="Acyl-thioester intermediate" evidence="17">
    <location>
        <position position="142"/>
    </location>
</feature>
<dbReference type="PANTHER" id="PTHR46278:SF4">
    <property type="entry name" value="ASPARTATE-SEMIALDEHYDE DEHYDROGENASE"/>
    <property type="match status" value="1"/>
</dbReference>
<keyword evidence="8" id="KW-0028">Amino-acid biosynthesis</keyword>
<keyword evidence="12 19" id="KW-0560">Oxidoreductase</keyword>
<feature type="domain" description="Semialdehyde dehydrogenase NAD-binding" evidence="18">
    <location>
        <begin position="8"/>
        <end position="129"/>
    </location>
</feature>
<dbReference type="SUPFAM" id="SSF51735">
    <property type="entry name" value="NAD(P)-binding Rossmann-fold domains"/>
    <property type="match status" value="1"/>
</dbReference>
<evidence type="ECO:0000313" key="19">
    <source>
        <dbReference type="EMBL" id="CAL4043591.1"/>
    </source>
</evidence>
<dbReference type="InterPro" id="IPR011534">
    <property type="entry name" value="Asp_ADH_gamma-type"/>
</dbReference>
<comment type="function">
    <text evidence="1">Catalyzes the NADPH-dependent formation of L-aspartate-semialdehyde (L-ASA) by the reductive dephosphorylation of L-aspartyl-4-phosphate.</text>
</comment>
<keyword evidence="9" id="KW-0791">Threonine biosynthesis</keyword>
<dbReference type="EMBL" id="OZ060371">
    <property type="protein sequence ID" value="CAL4043591.1"/>
    <property type="molecule type" value="Genomic_DNA"/>
</dbReference>
<dbReference type="InterPro" id="IPR012280">
    <property type="entry name" value="Semialdhyde_DH_dimer_dom"/>
</dbReference>
<keyword evidence="13" id="KW-0457">Lysine biosynthesis</keyword>
<proteinExistence type="inferred from homology"/>
<keyword evidence="11" id="KW-0220">Diaminopimelate biosynthesis</keyword>
<evidence type="ECO:0000256" key="16">
    <source>
        <dbReference type="NCBIfam" id="TIGR01745"/>
    </source>
</evidence>
<comment type="pathway">
    <text evidence="2">Amino-acid biosynthesis; L-methionine biosynthesis via de novo pathway; L-homoserine from L-aspartate: step 2/3.</text>
</comment>
<dbReference type="Pfam" id="PF02774">
    <property type="entry name" value="Semialdhyde_dhC"/>
    <property type="match status" value="1"/>
</dbReference>
<dbReference type="InterPro" id="IPR000319">
    <property type="entry name" value="Asp-semialdehyde_DH_CS"/>
</dbReference>
<keyword evidence="14" id="KW-0486">Methionine biosynthesis</keyword>
<dbReference type="InterPro" id="IPR000534">
    <property type="entry name" value="Semialdehyde_DH_NAD-bd"/>
</dbReference>
<name>A0AAT9IGW4_9GAMM</name>
<comment type="pathway">
    <text evidence="4">Amino-acid biosynthesis; L-threonine biosynthesis; L-threonine from L-aspartate: step 2/5.</text>
</comment>
<dbReference type="GO" id="GO:0009088">
    <property type="term" value="P:threonine biosynthetic process"/>
    <property type="evidence" value="ECO:0007669"/>
    <property type="project" value="UniProtKB-KW"/>
</dbReference>
<dbReference type="PROSITE" id="PS01103">
    <property type="entry name" value="ASD"/>
    <property type="match status" value="1"/>
</dbReference>
<evidence type="ECO:0000256" key="17">
    <source>
        <dbReference type="PIRSR" id="PIRSR000148-1"/>
    </source>
</evidence>
<dbReference type="SUPFAM" id="SSF55347">
    <property type="entry name" value="Glyceraldehyde-3-phosphate dehydrogenase-like, C-terminal domain"/>
    <property type="match status" value="1"/>
</dbReference>
<accession>A0AAT9IGW4</accession>
<evidence type="ECO:0000256" key="1">
    <source>
        <dbReference type="ARBA" id="ARBA00002492"/>
    </source>
</evidence>
<dbReference type="GO" id="GO:0009086">
    <property type="term" value="P:methionine biosynthetic process"/>
    <property type="evidence" value="ECO:0007669"/>
    <property type="project" value="UniProtKB-KW"/>
</dbReference>
<evidence type="ECO:0000256" key="8">
    <source>
        <dbReference type="ARBA" id="ARBA00022605"/>
    </source>
</evidence>
<keyword evidence="10" id="KW-0521">NADP</keyword>
<dbReference type="Gene3D" id="3.40.50.720">
    <property type="entry name" value="NAD(P)-binding Rossmann-like Domain"/>
    <property type="match status" value="1"/>
</dbReference>
<evidence type="ECO:0000256" key="4">
    <source>
        <dbReference type="ARBA" id="ARBA00005097"/>
    </source>
</evidence>